<reference evidence="3" key="1">
    <citation type="journal article" date="2017" name="Biotechnol. Biofuels">
        <title>Evaluation of environmental bacterial communities as a factor affecting the growth of duckweed Lemna minor.</title>
        <authorList>
            <person name="Ishizawa H."/>
            <person name="Kuroda M."/>
            <person name="Morikawa M."/>
            <person name="Ike M."/>
        </authorList>
    </citation>
    <scope>NUCLEOTIDE SEQUENCE [LARGE SCALE GENOMIC DNA]</scope>
    <source>
        <strain evidence="3">H3</strain>
    </source>
</reference>
<dbReference type="KEGG" id="amah:DLM_1660"/>
<accession>A0A3G9GID3</accession>
<name>A0A3G9GID3_9NEIS</name>
<proteinExistence type="predicted"/>
<dbReference type="Proteomes" id="UP000198290">
    <property type="component" value="Chromosome"/>
</dbReference>
<keyword evidence="3" id="KW-1185">Reference proteome</keyword>
<feature type="compositionally biased region" description="Polar residues" evidence="1">
    <location>
        <begin position="10"/>
        <end position="19"/>
    </location>
</feature>
<evidence type="ECO:0000313" key="2">
    <source>
        <dbReference type="EMBL" id="BBF85277.1"/>
    </source>
</evidence>
<dbReference type="AlphaFoldDB" id="A0A3G9GID3"/>
<dbReference type="EMBL" id="AP018823">
    <property type="protein sequence ID" value="BBF85277.1"/>
    <property type="molecule type" value="Genomic_DNA"/>
</dbReference>
<organism evidence="2 3">
    <name type="scientific">Aquitalea magnusonii</name>
    <dbReference type="NCBI Taxonomy" id="332411"/>
    <lineage>
        <taxon>Bacteria</taxon>
        <taxon>Pseudomonadati</taxon>
        <taxon>Pseudomonadota</taxon>
        <taxon>Betaproteobacteria</taxon>
        <taxon>Neisseriales</taxon>
        <taxon>Chromobacteriaceae</taxon>
        <taxon>Aquitalea</taxon>
    </lineage>
</organism>
<reference evidence="3" key="3">
    <citation type="journal article" date="2017" name="Plant Physiol. Biochem.">
        <title>Differential oxidative and antioxidative response of duckweed Lemna minor toward plant growth promoting/inhibiting bacteria.</title>
        <authorList>
            <person name="Ishizawa H."/>
            <person name="Kuroda M."/>
            <person name="Morikawa M."/>
            <person name="Ike M."/>
        </authorList>
    </citation>
    <scope>NUCLEOTIDE SEQUENCE [LARGE SCALE GENOMIC DNA]</scope>
    <source>
        <strain evidence="3">H3</strain>
    </source>
</reference>
<evidence type="ECO:0000313" key="3">
    <source>
        <dbReference type="Proteomes" id="UP000198290"/>
    </source>
</evidence>
<reference evidence="2 3" key="2">
    <citation type="journal article" date="2017" name="Genome Announc.">
        <title>Draft genome sequence of Aquitalea magnusonii strain H3, a plant growth-promoting bacterium of duckweed Lemna minor.</title>
        <authorList>
            <person name="Ishizawa H."/>
            <person name="Kuroda M."/>
            <person name="Ike M."/>
        </authorList>
    </citation>
    <scope>NUCLEOTIDE SEQUENCE [LARGE SCALE GENOMIC DNA]</scope>
    <source>
        <strain evidence="2 3">H3</strain>
    </source>
</reference>
<protein>
    <submittedName>
        <fullName evidence="2">Uncharacterized protein</fullName>
    </submittedName>
</protein>
<feature type="compositionally biased region" description="Polar residues" evidence="1">
    <location>
        <begin position="34"/>
        <end position="54"/>
    </location>
</feature>
<evidence type="ECO:0000256" key="1">
    <source>
        <dbReference type="SAM" id="MobiDB-lite"/>
    </source>
</evidence>
<gene>
    <name evidence="2" type="ORF">DLM_1660</name>
</gene>
<feature type="region of interest" description="Disordered" evidence="1">
    <location>
        <begin position="1"/>
        <end position="61"/>
    </location>
</feature>
<sequence>MSGPVLANKLHQQSPSASEVQAWKAEQQQREATQKPSGKKNTASAPGGKVNTTVGGHGHNK</sequence>